<dbReference type="AlphaFoldDB" id="A0A7W7EYM5"/>
<dbReference type="Proteomes" id="UP000574769">
    <property type="component" value="Unassembled WGS sequence"/>
</dbReference>
<dbReference type="RefSeq" id="WP_184116200.1">
    <property type="nucleotide sequence ID" value="NZ_JACHNY010000006.1"/>
</dbReference>
<name>A0A7W7EYM5_9SPHN</name>
<gene>
    <name evidence="1" type="ORF">GGQ96_003064</name>
</gene>
<keyword evidence="2" id="KW-1185">Reference proteome</keyword>
<accession>A0A7W7EYM5</accession>
<dbReference type="EMBL" id="JACHNY010000006">
    <property type="protein sequence ID" value="MBB4618918.1"/>
    <property type="molecule type" value="Genomic_DNA"/>
</dbReference>
<sequence>MLALFLMTAAPQDTAHLIQAARGRLSPGCATATCGEPPRRSRFRIDSEPMAEVDMKARAFGDTGIDCRTVGGKLCTSRPRTILRTDFTDWP</sequence>
<evidence type="ECO:0000313" key="1">
    <source>
        <dbReference type="EMBL" id="MBB4618918.1"/>
    </source>
</evidence>
<comment type="caution">
    <text evidence="1">The sequence shown here is derived from an EMBL/GenBank/DDBJ whole genome shotgun (WGS) entry which is preliminary data.</text>
</comment>
<protein>
    <submittedName>
        <fullName evidence="1">Uncharacterized protein</fullName>
    </submittedName>
</protein>
<evidence type="ECO:0000313" key="2">
    <source>
        <dbReference type="Proteomes" id="UP000574769"/>
    </source>
</evidence>
<reference evidence="1 2" key="1">
    <citation type="submission" date="2020-08" db="EMBL/GenBank/DDBJ databases">
        <title>Genomic Encyclopedia of Type Strains, Phase IV (KMG-IV): sequencing the most valuable type-strain genomes for metagenomic binning, comparative biology and taxonomic classification.</title>
        <authorList>
            <person name="Goeker M."/>
        </authorList>
    </citation>
    <scope>NUCLEOTIDE SEQUENCE [LARGE SCALE GENOMIC DNA]</scope>
    <source>
        <strain evidence="1 2">DSM 15867</strain>
    </source>
</reference>
<organism evidence="1 2">
    <name type="scientific">Sphingomonas abaci</name>
    <dbReference type="NCBI Taxonomy" id="237611"/>
    <lineage>
        <taxon>Bacteria</taxon>
        <taxon>Pseudomonadati</taxon>
        <taxon>Pseudomonadota</taxon>
        <taxon>Alphaproteobacteria</taxon>
        <taxon>Sphingomonadales</taxon>
        <taxon>Sphingomonadaceae</taxon>
        <taxon>Sphingomonas</taxon>
    </lineage>
</organism>
<proteinExistence type="predicted"/>